<evidence type="ECO:0000256" key="1">
    <source>
        <dbReference type="SAM" id="MobiDB-lite"/>
    </source>
</evidence>
<feature type="chain" id="PRO_5038489623" description="Lipoprotein" evidence="2">
    <location>
        <begin position="22"/>
        <end position="282"/>
    </location>
</feature>
<feature type="signal peptide" evidence="2">
    <location>
        <begin position="1"/>
        <end position="21"/>
    </location>
</feature>
<evidence type="ECO:0000313" key="3">
    <source>
        <dbReference type="EMBL" id="ROT91681.1"/>
    </source>
</evidence>
<keyword evidence="2" id="KW-0732">Signal</keyword>
<reference evidence="4" key="1">
    <citation type="submission" date="2018-05" db="EMBL/GenBank/DDBJ databases">
        <title>Genome Sequencing of selected type strains of the family Eggerthellaceae.</title>
        <authorList>
            <person name="Danylec N."/>
            <person name="Stoll D.A."/>
            <person name="Doetsch A."/>
            <person name="Huch M."/>
        </authorList>
    </citation>
    <scope>NUCLEOTIDE SEQUENCE [LARGE SCALE GENOMIC DNA]</scope>
    <source>
        <strain evidence="4">DSM 27213</strain>
    </source>
</reference>
<proteinExistence type="predicted"/>
<dbReference type="AlphaFoldDB" id="A0A423UND4"/>
<evidence type="ECO:0008006" key="5">
    <source>
        <dbReference type="Google" id="ProtNLM"/>
    </source>
</evidence>
<name>A0A423UND4_9ACTN</name>
<feature type="compositionally biased region" description="Basic and acidic residues" evidence="1">
    <location>
        <begin position="178"/>
        <end position="194"/>
    </location>
</feature>
<dbReference type="Proteomes" id="UP000285258">
    <property type="component" value="Unassembled WGS sequence"/>
</dbReference>
<organism evidence="3 4">
    <name type="scientific">Gordonibacter urolithinfaciens</name>
    <dbReference type="NCBI Taxonomy" id="1335613"/>
    <lineage>
        <taxon>Bacteria</taxon>
        <taxon>Bacillati</taxon>
        <taxon>Actinomycetota</taxon>
        <taxon>Coriobacteriia</taxon>
        <taxon>Eggerthellales</taxon>
        <taxon>Eggerthellaceae</taxon>
        <taxon>Gordonibacter</taxon>
    </lineage>
</organism>
<sequence length="282" mass="29782">MNKKMALATAACVVAATLMLSGCNSEVEEPNVPADGSSAAASSSYSYTLTDAEKLKALAIGETAVWRDYEVTVASVERADGKLTAHVTVRSHTLPQTLRADCLLSFGMPPVDSSFEDGIIAVPAGEEASGTLTFDDRYGSERLFWNDGATEGTWDLTLPAVQPDQEGGNEGTQPAETDEPKADEPKKQEPKNDAAAEAQKQAVAALEAEMPSLFTNNTFYTFQSVDTSTATVTPQEGGGYEYVNDVSILGADGVTPTTANVRLICEPNGNCISMTVDGAFLF</sequence>
<feature type="region of interest" description="Disordered" evidence="1">
    <location>
        <begin position="159"/>
        <end position="199"/>
    </location>
</feature>
<comment type="caution">
    <text evidence="3">The sequence shown here is derived from an EMBL/GenBank/DDBJ whole genome shotgun (WGS) entry which is preliminary data.</text>
</comment>
<protein>
    <recommendedName>
        <fullName evidence="5">Lipoprotein</fullName>
    </recommendedName>
</protein>
<evidence type="ECO:0000256" key="2">
    <source>
        <dbReference type="SAM" id="SignalP"/>
    </source>
</evidence>
<accession>A0A423UND4</accession>
<evidence type="ECO:0000313" key="4">
    <source>
        <dbReference type="Proteomes" id="UP000285258"/>
    </source>
</evidence>
<dbReference type="PROSITE" id="PS51257">
    <property type="entry name" value="PROKAR_LIPOPROTEIN"/>
    <property type="match status" value="1"/>
</dbReference>
<gene>
    <name evidence="3" type="ORF">DMP12_03320</name>
</gene>
<dbReference type="EMBL" id="QIBW01000002">
    <property type="protein sequence ID" value="ROT91681.1"/>
    <property type="molecule type" value="Genomic_DNA"/>
</dbReference>
<dbReference type="RefSeq" id="WP_096227922.1">
    <property type="nucleotide sequence ID" value="NZ_CP168029.1"/>
</dbReference>